<evidence type="ECO:0000313" key="4">
    <source>
        <dbReference type="Proteomes" id="UP000031668"/>
    </source>
</evidence>
<evidence type="ECO:0000259" key="2">
    <source>
        <dbReference type="SMART" id="SM01126"/>
    </source>
</evidence>
<dbReference type="Proteomes" id="UP000031668">
    <property type="component" value="Unassembled WGS sequence"/>
</dbReference>
<organism evidence="3 4">
    <name type="scientific">Thelohanellus kitauei</name>
    <name type="common">Myxosporean</name>
    <dbReference type="NCBI Taxonomy" id="669202"/>
    <lineage>
        <taxon>Eukaryota</taxon>
        <taxon>Metazoa</taxon>
        <taxon>Cnidaria</taxon>
        <taxon>Myxozoa</taxon>
        <taxon>Myxosporea</taxon>
        <taxon>Bivalvulida</taxon>
        <taxon>Platysporina</taxon>
        <taxon>Myxobolidae</taxon>
        <taxon>Thelohanellus</taxon>
    </lineage>
</organism>
<accession>A0A0C2J9V2</accession>
<gene>
    <name evidence="3" type="ORF">RF11_16204</name>
</gene>
<evidence type="ECO:0000256" key="1">
    <source>
        <dbReference type="SAM" id="MobiDB-lite"/>
    </source>
</evidence>
<dbReference type="InterPro" id="IPR053164">
    <property type="entry name" value="IS1016-like_transposase"/>
</dbReference>
<keyword evidence="4" id="KW-1185">Reference proteome</keyword>
<dbReference type="Pfam" id="PF12762">
    <property type="entry name" value="DDE_Tnp_IS1595"/>
    <property type="match status" value="1"/>
</dbReference>
<dbReference type="EMBL" id="JWZT01000358">
    <property type="protein sequence ID" value="KII74594.1"/>
    <property type="molecule type" value="Genomic_DNA"/>
</dbReference>
<proteinExistence type="predicted"/>
<sequence>MPLRRVAIQGHSSINRNKNQANFRKSIYSNCWCKKYLSKKDCGNIKAHNDILRQALSKAYKRKLGDQESRLKLTNANSGKNKHHRGHPVSGAWVLDGGERTRQRRLFLVEVSDRTANTLMSVITTHVLEGSTIFTDCFSSYRNFHSIYNKLTLNHSQTFRDPNTGACTNSIEGTWSALKYTISPRNRTNSLDENSKMILPVLDDFLAEFQWRRKHSENLWSGLMSAFREVRYLDRPLTSLL</sequence>
<dbReference type="SMART" id="SM01126">
    <property type="entry name" value="DDE_Tnp_IS1595"/>
    <property type="match status" value="1"/>
</dbReference>
<reference evidence="3 4" key="1">
    <citation type="journal article" date="2014" name="Genome Biol. Evol.">
        <title>The genome of the myxosporean Thelohanellus kitauei shows adaptations to nutrient acquisition within its fish host.</title>
        <authorList>
            <person name="Yang Y."/>
            <person name="Xiong J."/>
            <person name="Zhou Z."/>
            <person name="Huo F."/>
            <person name="Miao W."/>
            <person name="Ran C."/>
            <person name="Liu Y."/>
            <person name="Zhang J."/>
            <person name="Feng J."/>
            <person name="Wang M."/>
            <person name="Wang M."/>
            <person name="Wang L."/>
            <person name="Yao B."/>
        </authorList>
    </citation>
    <scope>NUCLEOTIDE SEQUENCE [LARGE SCALE GENOMIC DNA]</scope>
    <source>
        <strain evidence="3">Wuqing</strain>
    </source>
</reference>
<protein>
    <recommendedName>
        <fullName evidence="2">ISXO2-like transposase domain-containing protein</fullName>
    </recommendedName>
</protein>
<dbReference type="InterPro" id="IPR024445">
    <property type="entry name" value="Tnp_ISXO2-like"/>
</dbReference>
<evidence type="ECO:0000313" key="3">
    <source>
        <dbReference type="EMBL" id="KII74594.1"/>
    </source>
</evidence>
<dbReference type="AlphaFoldDB" id="A0A0C2J9V2"/>
<feature type="domain" description="ISXO2-like transposase" evidence="2">
    <location>
        <begin position="63"/>
        <end position="214"/>
    </location>
</feature>
<comment type="caution">
    <text evidence="3">The sequence shown here is derived from an EMBL/GenBank/DDBJ whole genome shotgun (WGS) entry which is preliminary data.</text>
</comment>
<feature type="region of interest" description="Disordered" evidence="1">
    <location>
        <begin position="75"/>
        <end position="94"/>
    </location>
</feature>
<name>A0A0C2J9V2_THEKT</name>
<dbReference type="PANTHER" id="PTHR47163">
    <property type="entry name" value="DDE_TNP_IS1595 DOMAIN-CONTAINING PROTEIN"/>
    <property type="match status" value="1"/>
</dbReference>
<dbReference type="PANTHER" id="PTHR47163:SF2">
    <property type="entry name" value="SI:DKEY-17M8.2"/>
    <property type="match status" value="1"/>
</dbReference>
<dbReference type="OrthoDB" id="5979044at2759"/>